<feature type="domain" description="Transglutaminase-like" evidence="1">
    <location>
        <begin position="158"/>
        <end position="218"/>
    </location>
</feature>
<dbReference type="SUPFAM" id="SSF54001">
    <property type="entry name" value="Cysteine proteinases"/>
    <property type="match status" value="1"/>
</dbReference>
<dbReference type="Pfam" id="PF01841">
    <property type="entry name" value="Transglut_core"/>
    <property type="match status" value="1"/>
</dbReference>
<keyword evidence="3" id="KW-1185">Reference proteome</keyword>
<protein>
    <recommendedName>
        <fullName evidence="1">Transglutaminase-like domain-containing protein</fullName>
    </recommendedName>
</protein>
<dbReference type="InterPro" id="IPR002931">
    <property type="entry name" value="Transglutaminase-like"/>
</dbReference>
<dbReference type="EMBL" id="UIHC01000003">
    <property type="protein sequence ID" value="SUZ30661.1"/>
    <property type="molecule type" value="Genomic_DNA"/>
</dbReference>
<dbReference type="RefSeq" id="WP_121092979.1">
    <property type="nucleotide sequence ID" value="NZ_UIHC01000003.1"/>
</dbReference>
<dbReference type="InterPro" id="IPR038765">
    <property type="entry name" value="Papain-like_cys_pep_sf"/>
</dbReference>
<name>A0A3B0M3D1_9RHOB</name>
<proteinExistence type="predicted"/>
<dbReference type="SMART" id="SM00460">
    <property type="entry name" value="TGc"/>
    <property type="match status" value="1"/>
</dbReference>
<gene>
    <name evidence="2" type="ORF">ROE7235_00387</name>
</gene>
<dbReference type="Gene3D" id="2.60.40.2250">
    <property type="match status" value="1"/>
</dbReference>
<dbReference type="PANTHER" id="PTHR33490:SF12">
    <property type="entry name" value="BLL5557 PROTEIN"/>
    <property type="match status" value="1"/>
</dbReference>
<dbReference type="AlphaFoldDB" id="A0A3B0M3D1"/>
<organism evidence="2 3">
    <name type="scientific">Roseinatronobacter ekhonensis</name>
    <dbReference type="NCBI Taxonomy" id="254356"/>
    <lineage>
        <taxon>Bacteria</taxon>
        <taxon>Pseudomonadati</taxon>
        <taxon>Pseudomonadota</taxon>
        <taxon>Alphaproteobacteria</taxon>
        <taxon>Rhodobacterales</taxon>
        <taxon>Paracoccaceae</taxon>
        <taxon>Roseinatronobacter</taxon>
    </lineage>
</organism>
<evidence type="ECO:0000313" key="2">
    <source>
        <dbReference type="EMBL" id="SUZ30661.1"/>
    </source>
</evidence>
<accession>A0A3B0M3D1</accession>
<dbReference type="PANTHER" id="PTHR33490">
    <property type="entry name" value="BLR5614 PROTEIN-RELATED"/>
    <property type="match status" value="1"/>
</dbReference>
<reference evidence="3" key="1">
    <citation type="submission" date="2018-08" db="EMBL/GenBank/DDBJ databases">
        <authorList>
            <person name="Rodrigo-Torres L."/>
            <person name="Arahal R. D."/>
            <person name="Lucena T."/>
        </authorList>
    </citation>
    <scope>NUCLEOTIDE SEQUENCE [LARGE SCALE GENOMIC DNA]</scope>
    <source>
        <strain evidence="3">CECT 7235</strain>
    </source>
</reference>
<dbReference type="Proteomes" id="UP000272908">
    <property type="component" value="Unassembled WGS sequence"/>
</dbReference>
<evidence type="ECO:0000313" key="3">
    <source>
        <dbReference type="Proteomes" id="UP000272908"/>
    </source>
</evidence>
<evidence type="ECO:0000259" key="1">
    <source>
        <dbReference type="SMART" id="SM00460"/>
    </source>
</evidence>
<dbReference type="Gene3D" id="3.10.620.30">
    <property type="match status" value="1"/>
</dbReference>
<sequence length="258" mass="27494">MKLNITVDMDYALQPGDPALLAISVAPMPCQTVVSSALKVERATLRWIDGAGGMGQRVWAIPEGARLQLRYTASVAITRAEPSLEGLATAPMHDLPAEVLGYLSASVFCPSDPFVPFVQDQFGHLDGGAMIAAMRDWVAANLRYVPGASDATTTALDTFVSRQGVCRDYTHLLCAFARAGGVPARYVSGYSPGVSPPDFHACAEVWLDGCWHIVDPTGMSTPDTLAIIAAGGDAADVAFMETAQWATVMYQDVRVENL</sequence>
<dbReference type="OrthoDB" id="5438043at2"/>